<dbReference type="Proteomes" id="UP000035352">
    <property type="component" value="Chromosome"/>
</dbReference>
<reference evidence="3 4" key="1">
    <citation type="submission" date="2015-05" db="EMBL/GenBank/DDBJ databases">
        <authorList>
            <person name="Tang B."/>
            <person name="Yu Y."/>
        </authorList>
    </citation>
    <scope>NUCLEOTIDE SEQUENCE [LARGE SCALE GENOMIC DNA]</scope>
    <source>
        <strain evidence="3 4">DSM 7029</strain>
    </source>
</reference>
<protein>
    <submittedName>
        <fullName evidence="3">Uncharacterized protein</fullName>
    </submittedName>
</protein>
<feature type="chain" id="PRO_5005183836" evidence="2">
    <location>
        <begin position="17"/>
        <end position="523"/>
    </location>
</feature>
<keyword evidence="2" id="KW-0732">Signal</keyword>
<accession>A0A0G3BTT3</accession>
<organism evidence="3 4">
    <name type="scientific">Caldimonas brevitalea</name>
    <dbReference type="NCBI Taxonomy" id="413882"/>
    <lineage>
        <taxon>Bacteria</taxon>
        <taxon>Pseudomonadati</taxon>
        <taxon>Pseudomonadota</taxon>
        <taxon>Betaproteobacteria</taxon>
        <taxon>Burkholderiales</taxon>
        <taxon>Sphaerotilaceae</taxon>
        <taxon>Caldimonas</taxon>
    </lineage>
</organism>
<feature type="region of interest" description="Disordered" evidence="1">
    <location>
        <begin position="23"/>
        <end position="43"/>
    </location>
</feature>
<evidence type="ECO:0000256" key="1">
    <source>
        <dbReference type="SAM" id="MobiDB-lite"/>
    </source>
</evidence>
<evidence type="ECO:0000256" key="2">
    <source>
        <dbReference type="SAM" id="SignalP"/>
    </source>
</evidence>
<proteinExistence type="predicted"/>
<dbReference type="EMBL" id="CP011371">
    <property type="protein sequence ID" value="AKJ30766.1"/>
    <property type="molecule type" value="Genomic_DNA"/>
</dbReference>
<evidence type="ECO:0000313" key="4">
    <source>
        <dbReference type="Proteomes" id="UP000035352"/>
    </source>
</evidence>
<sequence>MHISLPLSVLMTVVLAACGGGGGGGGSGGADSSPETYPDGMGRSGLAAGTVEIGEVANYGNLLFDPALALMDNGQALAAWIPHRRDAPEDMVAWSLSDTQGSWSSQRVLPQSVGVDGLRGLRLRVNSSGDAVLGWATHIPFLDETRASSRALRFTSGSGDWEGSAVEIAFRRHAETSDLDILPDGAVVTSRRVSDAQTKMQAVEAHTRVAGSPTPTSIGRVPRLSSEQMLEETYFATGSGSEGKLLWLSRRSNDVTYFELRGAKVSLEQGVDEPYLITSYRALCGLDDTDVNVDTPTALARTWTVASSPTSHTTVAMLAPGAESEIDRCPALALHLIRINDSADRKIESAQMTPSDGFIPVPPALVMDGHGNALAVWKEADLLQPLAPARLKWSVSRQGGEWTAPKEVIPNLASIGTVVSRGSIALAMNSEGQAVAAVIAQDGNSKETNELVIYGRFDFNNGWSEWKKAANKTRLWGPKVAINRSGAAMLVYTAYDLDRENGKARTTWNSDMPVSRRIYALRF</sequence>
<dbReference type="AlphaFoldDB" id="A0A0G3BTT3"/>
<keyword evidence="4" id="KW-1185">Reference proteome</keyword>
<gene>
    <name evidence="3" type="ORF">AAW51_4075</name>
</gene>
<evidence type="ECO:0000313" key="3">
    <source>
        <dbReference type="EMBL" id="AKJ30766.1"/>
    </source>
</evidence>
<name>A0A0G3BTT3_9BURK</name>
<dbReference type="KEGG" id="pbh:AAW51_4075"/>
<feature type="signal peptide" evidence="2">
    <location>
        <begin position="1"/>
        <end position="16"/>
    </location>
</feature>